<sequence>MAEKRLQSLHDDLSAFSEVIGEMAIAQYRCTDLDEELEEAIKAGILEVSQVDAIWSRHCKLLELVDDLRGILYEVSDSIAHSLGGPEEKIEFRQDPALKAPPENIIKLSDYRKSTDLPRRDRHGLRYGNSQPVPIWAAGPQAVKALADEGMITTDDNDFLMHDRFPGVTSFLNHALDQNGIIEGVVFVVLHEPSGIALVVAERNLEYGEPIWVNARNVSDALIAYERLSA</sequence>
<organism evidence="1 2">
    <name type="scientific">Endobacterium cereale</name>
    <dbReference type="NCBI Taxonomy" id="2663029"/>
    <lineage>
        <taxon>Bacteria</taxon>
        <taxon>Pseudomonadati</taxon>
        <taxon>Pseudomonadota</taxon>
        <taxon>Alphaproteobacteria</taxon>
        <taxon>Hyphomicrobiales</taxon>
        <taxon>Rhizobiaceae</taxon>
        <taxon>Endobacterium</taxon>
    </lineage>
</organism>
<dbReference type="RefSeq" id="WP_153353607.1">
    <property type="nucleotide sequence ID" value="NZ_WIXI01000039.1"/>
</dbReference>
<reference evidence="1 2" key="1">
    <citation type="submission" date="2019-11" db="EMBL/GenBank/DDBJ databases">
        <title>Genome analysis of Rhizobacterium cereale a novel genus and species isolated from maize roots in North Spain.</title>
        <authorList>
            <person name="Menendez E."/>
            <person name="Flores-Felix J.D."/>
            <person name="Ramirez-Bahena M.-H."/>
            <person name="Igual J.M."/>
            <person name="Garcia-Fraile P."/>
            <person name="Peix A."/>
            <person name="Velazquez E."/>
        </authorList>
    </citation>
    <scope>NUCLEOTIDE SEQUENCE [LARGE SCALE GENOMIC DNA]</scope>
    <source>
        <strain evidence="1 2">RZME27</strain>
    </source>
</reference>
<dbReference type="EMBL" id="WIXI01000039">
    <property type="protein sequence ID" value="MQY46102.1"/>
    <property type="molecule type" value="Genomic_DNA"/>
</dbReference>
<name>A0A6A8A443_9HYPH</name>
<evidence type="ECO:0000313" key="1">
    <source>
        <dbReference type="EMBL" id="MQY46102.1"/>
    </source>
</evidence>
<protein>
    <submittedName>
        <fullName evidence="1">Uncharacterized protein</fullName>
    </submittedName>
</protein>
<keyword evidence="2" id="KW-1185">Reference proteome</keyword>
<accession>A0A6A8A443</accession>
<gene>
    <name evidence="1" type="ORF">GAO09_08540</name>
</gene>
<comment type="caution">
    <text evidence="1">The sequence shown here is derived from an EMBL/GenBank/DDBJ whole genome shotgun (WGS) entry which is preliminary data.</text>
</comment>
<dbReference type="AlphaFoldDB" id="A0A6A8A443"/>
<dbReference type="Proteomes" id="UP000435138">
    <property type="component" value="Unassembled WGS sequence"/>
</dbReference>
<proteinExistence type="predicted"/>
<evidence type="ECO:0000313" key="2">
    <source>
        <dbReference type="Proteomes" id="UP000435138"/>
    </source>
</evidence>